<organism evidence="2">
    <name type="scientific">Anguilla anguilla</name>
    <name type="common">European freshwater eel</name>
    <name type="synonym">Muraena anguilla</name>
    <dbReference type="NCBI Taxonomy" id="7936"/>
    <lineage>
        <taxon>Eukaryota</taxon>
        <taxon>Metazoa</taxon>
        <taxon>Chordata</taxon>
        <taxon>Craniata</taxon>
        <taxon>Vertebrata</taxon>
        <taxon>Euteleostomi</taxon>
        <taxon>Actinopterygii</taxon>
        <taxon>Neopterygii</taxon>
        <taxon>Teleostei</taxon>
        <taxon>Anguilliformes</taxon>
        <taxon>Anguillidae</taxon>
        <taxon>Anguilla</taxon>
    </lineage>
</organism>
<feature type="region of interest" description="Disordered" evidence="1">
    <location>
        <begin position="1"/>
        <end position="54"/>
    </location>
</feature>
<proteinExistence type="predicted"/>
<reference evidence="2" key="2">
    <citation type="journal article" date="2015" name="Fish Shellfish Immunol.">
        <title>Early steps in the European eel (Anguilla anguilla)-Vibrio vulnificus interaction in the gills: Role of the RtxA13 toxin.</title>
        <authorList>
            <person name="Callol A."/>
            <person name="Pajuelo D."/>
            <person name="Ebbesson L."/>
            <person name="Teles M."/>
            <person name="MacKenzie S."/>
            <person name="Amaro C."/>
        </authorList>
    </citation>
    <scope>NUCLEOTIDE SEQUENCE</scope>
</reference>
<dbReference type="EMBL" id="GBXM01022731">
    <property type="protein sequence ID" value="JAH85846.1"/>
    <property type="molecule type" value="Transcribed_RNA"/>
</dbReference>
<sequence length="54" mass="5499">MTSTACPSSRSKPTTQMQWSQAENRSHGKSTGSESSSSGPIGSSSAGEMLTSCS</sequence>
<reference evidence="2" key="1">
    <citation type="submission" date="2014-11" db="EMBL/GenBank/DDBJ databases">
        <authorList>
            <person name="Amaro Gonzalez C."/>
        </authorList>
    </citation>
    <scope>NUCLEOTIDE SEQUENCE</scope>
</reference>
<feature type="compositionally biased region" description="Low complexity" evidence="1">
    <location>
        <begin position="29"/>
        <end position="47"/>
    </location>
</feature>
<protein>
    <submittedName>
        <fullName evidence="2">Uncharacterized protein</fullName>
    </submittedName>
</protein>
<dbReference type="AlphaFoldDB" id="A0A0E9W6C3"/>
<evidence type="ECO:0000313" key="2">
    <source>
        <dbReference type="EMBL" id="JAH85846.1"/>
    </source>
</evidence>
<evidence type="ECO:0000256" key="1">
    <source>
        <dbReference type="SAM" id="MobiDB-lite"/>
    </source>
</evidence>
<feature type="compositionally biased region" description="Polar residues" evidence="1">
    <location>
        <begin position="1"/>
        <end position="23"/>
    </location>
</feature>
<accession>A0A0E9W6C3</accession>
<name>A0A0E9W6C3_ANGAN</name>